<dbReference type="EMBL" id="CP031733">
    <property type="protein sequence ID" value="AXQ78231.1"/>
    <property type="molecule type" value="Genomic_DNA"/>
</dbReference>
<evidence type="ECO:0000313" key="15">
    <source>
        <dbReference type="EMBL" id="RFU50247.1"/>
    </source>
</evidence>
<dbReference type="Gene3D" id="1.10.600.10">
    <property type="entry name" value="Farnesyl Diphosphate Synthase"/>
    <property type="match status" value="1"/>
</dbReference>
<dbReference type="CDD" id="cd00685">
    <property type="entry name" value="Trans_IPPS_HT"/>
    <property type="match status" value="1"/>
</dbReference>
<evidence type="ECO:0000313" key="17">
    <source>
        <dbReference type="Proteomes" id="UP000246115"/>
    </source>
</evidence>
<dbReference type="Pfam" id="PF00348">
    <property type="entry name" value="polyprenyl_synt"/>
    <property type="match status" value="1"/>
</dbReference>
<evidence type="ECO:0000256" key="8">
    <source>
        <dbReference type="ARBA" id="ARBA00023229"/>
    </source>
</evidence>
<evidence type="ECO:0000256" key="6">
    <source>
        <dbReference type="ARBA" id="ARBA00022723"/>
    </source>
</evidence>
<dbReference type="PANTHER" id="PTHR43281">
    <property type="entry name" value="FARNESYL DIPHOSPHATE SYNTHASE"/>
    <property type="match status" value="1"/>
</dbReference>
<dbReference type="SFLD" id="SFLDS00005">
    <property type="entry name" value="Isoprenoid_Synthase_Type_I"/>
    <property type="match status" value="1"/>
</dbReference>
<keyword evidence="7" id="KW-0460">Magnesium</keyword>
<dbReference type="KEGG" id="schj:DDV21_003630"/>
<organism evidence="16 18">
    <name type="scientific">Streptococcus chenjunshii</name>
    <dbReference type="NCBI Taxonomy" id="2173853"/>
    <lineage>
        <taxon>Bacteria</taxon>
        <taxon>Bacillati</taxon>
        <taxon>Bacillota</taxon>
        <taxon>Bacilli</taxon>
        <taxon>Lactobacillales</taxon>
        <taxon>Streptococcaceae</taxon>
        <taxon>Streptococcus</taxon>
    </lineage>
</organism>
<evidence type="ECO:0000313" key="18">
    <source>
        <dbReference type="Proteomes" id="UP000262901"/>
    </source>
</evidence>
<evidence type="ECO:0000256" key="5">
    <source>
        <dbReference type="ARBA" id="ARBA00022679"/>
    </source>
</evidence>
<dbReference type="SFLD" id="SFLDG01017">
    <property type="entry name" value="Polyprenyl_Transferase_Like"/>
    <property type="match status" value="1"/>
</dbReference>
<evidence type="ECO:0000256" key="9">
    <source>
        <dbReference type="ARBA" id="ARBA00032380"/>
    </source>
</evidence>
<evidence type="ECO:0000256" key="11">
    <source>
        <dbReference type="ARBA" id="ARBA00049399"/>
    </source>
</evidence>
<name>A0A372KJK7_9STRE</name>
<dbReference type="InterPro" id="IPR033749">
    <property type="entry name" value="Polyprenyl_synt_CS"/>
</dbReference>
<evidence type="ECO:0000256" key="2">
    <source>
        <dbReference type="ARBA" id="ARBA00006706"/>
    </source>
</evidence>
<dbReference type="EC" id="2.5.1.10" evidence="3"/>
<dbReference type="EMBL" id="QVQZ01000033">
    <property type="protein sequence ID" value="RFU52459.1"/>
    <property type="molecule type" value="Genomic_DNA"/>
</dbReference>
<reference evidence="14" key="4">
    <citation type="journal article" date="2019" name="Int. J. Syst. Evol. Microbiol.">
        <title>Streptococcus chenjunshii sp. nov. isolated from feces of Tibetan antelopes.</title>
        <authorList>
            <person name="Tian Z."/>
            <person name="Lu S."/>
            <person name="Jin D."/>
            <person name="Yang J."/>
            <person name="Pu J."/>
            <person name="Lai X.H."/>
            <person name="Bai X.N."/>
            <person name="Wu X.M."/>
            <person name="Li J."/>
            <person name="Wang S."/>
            <person name="Xu J."/>
        </authorList>
    </citation>
    <scope>NUCLEOTIDE SEQUENCE</scope>
    <source>
        <strain evidence="14">Z15</strain>
    </source>
</reference>
<reference evidence="16 18" key="2">
    <citation type="submission" date="2018-08" db="EMBL/GenBank/DDBJ databases">
        <title>Draft genome of Streptococcus sp. nov. Z1.</title>
        <authorList>
            <person name="Tian Z."/>
        </authorList>
    </citation>
    <scope>NUCLEOTIDE SEQUENCE [LARGE SCALE GENOMIC DNA]</scope>
    <source>
        <strain evidence="16">Z1</strain>
        <strain evidence="18">Z1(2018)</strain>
    </source>
</reference>
<evidence type="ECO:0000256" key="12">
    <source>
        <dbReference type="RuleBase" id="RU004466"/>
    </source>
</evidence>
<dbReference type="Proteomes" id="UP000246115">
    <property type="component" value="Chromosome"/>
</dbReference>
<dbReference type="RefSeq" id="WP_116878894.1">
    <property type="nucleotide sequence ID" value="NZ_CP031733.1"/>
</dbReference>
<proteinExistence type="inferred from homology"/>
<dbReference type="PROSITE" id="PS00723">
    <property type="entry name" value="POLYPRENYL_SYNTHASE_1"/>
    <property type="match status" value="1"/>
</dbReference>
<dbReference type="NCBIfam" id="NF045485">
    <property type="entry name" value="FPPsyn"/>
    <property type="match status" value="1"/>
</dbReference>
<keyword evidence="13" id="KW-0175">Coiled coil</keyword>
<protein>
    <recommendedName>
        <fullName evidence="4">Farnesyl diphosphate synthase</fullName>
        <ecNumber evidence="3">2.5.1.10</ecNumber>
    </recommendedName>
    <alternativeName>
        <fullName evidence="10">(2E,6E)-farnesyl diphosphate synthase</fullName>
    </alternativeName>
    <alternativeName>
        <fullName evidence="9">Geranyltranstransferase</fullName>
    </alternativeName>
</protein>
<dbReference type="GO" id="GO:0004337">
    <property type="term" value="F:(2E,6E)-farnesyl diphosphate synthase activity"/>
    <property type="evidence" value="ECO:0007669"/>
    <property type="project" value="UniProtKB-EC"/>
</dbReference>
<dbReference type="InterPro" id="IPR000092">
    <property type="entry name" value="Polyprenyl_synt"/>
</dbReference>
<keyword evidence="8" id="KW-0414">Isoprene biosynthesis</keyword>
<comment type="similarity">
    <text evidence="2 12">Belongs to the FPP/GGPP synthase family.</text>
</comment>
<keyword evidence="6" id="KW-0479">Metal-binding</keyword>
<feature type="coiled-coil region" evidence="13">
    <location>
        <begin position="242"/>
        <end position="269"/>
    </location>
</feature>
<dbReference type="SUPFAM" id="SSF48576">
    <property type="entry name" value="Terpenoid synthases"/>
    <property type="match status" value="1"/>
</dbReference>
<evidence type="ECO:0000313" key="14">
    <source>
        <dbReference type="EMBL" id="AXQ78231.1"/>
    </source>
</evidence>
<evidence type="ECO:0000256" key="3">
    <source>
        <dbReference type="ARBA" id="ARBA00012439"/>
    </source>
</evidence>
<dbReference type="InterPro" id="IPR008949">
    <property type="entry name" value="Isoprenoid_synthase_dom_sf"/>
</dbReference>
<comment type="cofactor">
    <cofactor evidence="1">
        <name>Mg(2+)</name>
        <dbReference type="ChEBI" id="CHEBI:18420"/>
    </cofactor>
</comment>
<reference evidence="15 19" key="1">
    <citation type="submission" date="2018-08" db="EMBL/GenBank/DDBJ databases">
        <title>Draft genome of Streptococcus sp .nov. Z2.</title>
        <authorList>
            <person name="Tian Z."/>
        </authorList>
    </citation>
    <scope>NUCLEOTIDE SEQUENCE [LARGE SCALE GENOMIC DNA]</scope>
    <source>
        <strain evidence="15 19">Z2</strain>
    </source>
</reference>
<dbReference type="PROSITE" id="PS00444">
    <property type="entry name" value="POLYPRENYL_SYNTHASE_2"/>
    <property type="match status" value="1"/>
</dbReference>
<accession>A0A372KJK7</accession>
<gene>
    <name evidence="14" type="ORF">DDV21_003630</name>
    <name evidence="15" type="ORF">DDV22_09725</name>
    <name evidence="16" type="ORF">DDV23_09640</name>
</gene>
<evidence type="ECO:0000313" key="19">
    <source>
        <dbReference type="Proteomes" id="UP000264056"/>
    </source>
</evidence>
<dbReference type="Proteomes" id="UP000262901">
    <property type="component" value="Unassembled WGS sequence"/>
</dbReference>
<comment type="catalytic activity">
    <reaction evidence="11">
        <text>isopentenyl diphosphate + (2E)-geranyl diphosphate = (2E,6E)-farnesyl diphosphate + diphosphate</text>
        <dbReference type="Rhea" id="RHEA:19361"/>
        <dbReference type="ChEBI" id="CHEBI:33019"/>
        <dbReference type="ChEBI" id="CHEBI:58057"/>
        <dbReference type="ChEBI" id="CHEBI:128769"/>
        <dbReference type="ChEBI" id="CHEBI:175763"/>
        <dbReference type="EC" id="2.5.1.10"/>
    </reaction>
</comment>
<dbReference type="EMBL" id="QVQY01000036">
    <property type="protein sequence ID" value="RFU50247.1"/>
    <property type="molecule type" value="Genomic_DNA"/>
</dbReference>
<keyword evidence="5 12" id="KW-0808">Transferase</keyword>
<evidence type="ECO:0000256" key="1">
    <source>
        <dbReference type="ARBA" id="ARBA00001946"/>
    </source>
</evidence>
<dbReference type="GO" id="GO:0016114">
    <property type="term" value="P:terpenoid biosynthetic process"/>
    <property type="evidence" value="ECO:0007669"/>
    <property type="project" value="UniProtKB-ARBA"/>
</dbReference>
<dbReference type="PANTHER" id="PTHR43281:SF1">
    <property type="entry name" value="FARNESYL DIPHOSPHATE SYNTHASE"/>
    <property type="match status" value="1"/>
</dbReference>
<accession>A0A346NB36</accession>
<dbReference type="OrthoDB" id="9805316at2"/>
<keyword evidence="19" id="KW-1185">Reference proteome</keyword>
<evidence type="ECO:0000256" key="10">
    <source>
        <dbReference type="ARBA" id="ARBA00032873"/>
    </source>
</evidence>
<sequence length="288" mass="31183">MDKISKINQTIQSYYQKQGVSSDLSEAVLYSLEAGGKRLRPLLMLQIIEGFGLSLTDSHYQAAASVELIHTGSLVHDDLPAMDNDDYRRGQLTSHKRFDEATAILVGDGLFLDSFGLLAAADLPDKVKTALIYELSLAAGSRGMVGGQMLDLKGEKQQLALPELQKIHANKTGKLLAFPFVAAGLIAEREDEELTALAKAGALIGLAFQVRDDILDVTADFAEIGKTPQKDLAAAKATYPSLAGLEQSYQILEESLAEAETIFQNLMKEGDFAAGQVLQTIERLRLDA</sequence>
<evidence type="ECO:0000256" key="7">
    <source>
        <dbReference type="ARBA" id="ARBA00022842"/>
    </source>
</evidence>
<dbReference type="FunFam" id="1.10.600.10:FF:000001">
    <property type="entry name" value="Geranylgeranyl diphosphate synthase"/>
    <property type="match status" value="1"/>
</dbReference>
<evidence type="ECO:0000256" key="13">
    <source>
        <dbReference type="SAM" id="Coils"/>
    </source>
</evidence>
<dbReference type="GO" id="GO:0005737">
    <property type="term" value="C:cytoplasm"/>
    <property type="evidence" value="ECO:0007669"/>
    <property type="project" value="UniProtKB-ARBA"/>
</dbReference>
<dbReference type="GO" id="GO:0046872">
    <property type="term" value="F:metal ion binding"/>
    <property type="evidence" value="ECO:0007669"/>
    <property type="project" value="UniProtKB-KW"/>
</dbReference>
<dbReference type="InterPro" id="IPR053378">
    <property type="entry name" value="Prenyl_diphosphate_synthase"/>
</dbReference>
<evidence type="ECO:0000256" key="4">
    <source>
        <dbReference type="ARBA" id="ARBA00015100"/>
    </source>
</evidence>
<evidence type="ECO:0000313" key="16">
    <source>
        <dbReference type="EMBL" id="RFU52459.1"/>
    </source>
</evidence>
<reference evidence="17" key="3">
    <citation type="submission" date="2018-08" db="EMBL/GenBank/DDBJ databases">
        <title>Streptococcus chenjunshii sp. nov., isolated from stools sample of the Tibetan antelope in the Qinghai-Tibet plateau, China.</title>
        <authorList>
            <person name="Tian Z."/>
        </authorList>
    </citation>
    <scope>NUCLEOTIDE SEQUENCE [LARGE SCALE GENOMIC DNA]</scope>
    <source>
        <strain evidence="17">Z15</strain>
    </source>
</reference>
<dbReference type="Proteomes" id="UP000264056">
    <property type="component" value="Unassembled WGS sequence"/>
</dbReference>
<dbReference type="AlphaFoldDB" id="A0A372KJK7"/>